<dbReference type="EMBL" id="BAAASL010000004">
    <property type="protein sequence ID" value="GAA2711389.1"/>
    <property type="molecule type" value="Genomic_DNA"/>
</dbReference>
<dbReference type="Pfam" id="PF13546">
    <property type="entry name" value="DDE_5"/>
    <property type="match status" value="1"/>
</dbReference>
<sequence>MPDLGGRTRAAAGMHAPAALDDALGRHLFASLQRSGQRAKAEQYVRGLLSVPGRKTLRSIAAQFDGAAAQQSVHHFISASPWEWTPVRHALARHVHRTLAPEAWVIRPTLIPKVGSHSVGVDQQSTPYGSVNAQRAVGSWLVSPRAAVPVDWQLHLSERWMADPLRRRASVPQDAAVCSTEECVRETVVSILGIDGGLRLPVVVDIPGLDGASTARFLSSLGLPFLVRVGRSTPLRLDRAELPRYGDLERTAGDLAEFLPRLRRRVDPGDGPTTTAAIPVVPAPAEVEGMTLLCEWTAAGRRRLWLTNTAAPSPVPALRLTRLPDVVVRDFAAVSERVGVRDFAGRSFPGWHRHITLASVAHLVVVATTTELPSGNLTLS</sequence>
<feature type="domain" description="MOSC" evidence="1">
    <location>
        <begin position="326"/>
        <end position="380"/>
    </location>
</feature>
<reference evidence="2 3" key="1">
    <citation type="journal article" date="2019" name="Int. J. Syst. Evol. Microbiol.">
        <title>The Global Catalogue of Microorganisms (GCM) 10K type strain sequencing project: providing services to taxonomists for standard genome sequencing and annotation.</title>
        <authorList>
            <consortium name="The Broad Institute Genomics Platform"/>
            <consortium name="The Broad Institute Genome Sequencing Center for Infectious Disease"/>
            <person name="Wu L."/>
            <person name="Ma J."/>
        </authorList>
    </citation>
    <scope>NUCLEOTIDE SEQUENCE [LARGE SCALE GENOMIC DNA]</scope>
    <source>
        <strain evidence="2 3">JCM 4542</strain>
    </source>
</reference>
<name>A0ABN3TPN5_9ACTN</name>
<keyword evidence="3" id="KW-1185">Reference proteome</keyword>
<evidence type="ECO:0000259" key="1">
    <source>
        <dbReference type="PROSITE" id="PS51340"/>
    </source>
</evidence>
<dbReference type="InterPro" id="IPR038721">
    <property type="entry name" value="IS701-like_DDE_dom"/>
</dbReference>
<organism evidence="2 3">
    <name type="scientific">Streptomyces luteosporeus</name>
    <dbReference type="NCBI Taxonomy" id="173856"/>
    <lineage>
        <taxon>Bacteria</taxon>
        <taxon>Bacillati</taxon>
        <taxon>Actinomycetota</taxon>
        <taxon>Actinomycetes</taxon>
        <taxon>Kitasatosporales</taxon>
        <taxon>Streptomycetaceae</taxon>
        <taxon>Streptomyces</taxon>
    </lineage>
</organism>
<dbReference type="Proteomes" id="UP001500886">
    <property type="component" value="Unassembled WGS sequence"/>
</dbReference>
<dbReference type="RefSeq" id="WP_344433815.1">
    <property type="nucleotide sequence ID" value="NZ_BAAASL010000004.1"/>
</dbReference>
<dbReference type="PROSITE" id="PS51340">
    <property type="entry name" value="MOSC"/>
    <property type="match status" value="1"/>
</dbReference>
<dbReference type="InterPro" id="IPR039365">
    <property type="entry name" value="IS701-like"/>
</dbReference>
<gene>
    <name evidence="2" type="ORF">GCM10010315_13140</name>
</gene>
<dbReference type="InterPro" id="IPR005302">
    <property type="entry name" value="MoCF_Sase_C"/>
</dbReference>
<dbReference type="PANTHER" id="PTHR33627">
    <property type="entry name" value="TRANSPOSASE"/>
    <property type="match status" value="1"/>
</dbReference>
<evidence type="ECO:0000313" key="2">
    <source>
        <dbReference type="EMBL" id="GAA2711389.1"/>
    </source>
</evidence>
<dbReference type="PANTHER" id="PTHR33627:SF1">
    <property type="entry name" value="TRANSPOSASE"/>
    <property type="match status" value="1"/>
</dbReference>
<accession>A0ABN3TPN5</accession>
<comment type="caution">
    <text evidence="2">The sequence shown here is derived from an EMBL/GenBank/DDBJ whole genome shotgun (WGS) entry which is preliminary data.</text>
</comment>
<evidence type="ECO:0000313" key="3">
    <source>
        <dbReference type="Proteomes" id="UP001500886"/>
    </source>
</evidence>
<proteinExistence type="predicted"/>
<protein>
    <submittedName>
        <fullName evidence="2">Transposase</fullName>
    </submittedName>
</protein>